<feature type="transmembrane region" description="Helical" evidence="1">
    <location>
        <begin position="365"/>
        <end position="386"/>
    </location>
</feature>
<evidence type="ECO:0008006" key="4">
    <source>
        <dbReference type="Google" id="ProtNLM"/>
    </source>
</evidence>
<keyword evidence="1" id="KW-0812">Transmembrane</keyword>
<feature type="transmembrane region" description="Helical" evidence="1">
    <location>
        <begin position="69"/>
        <end position="87"/>
    </location>
</feature>
<feature type="transmembrane region" description="Helical" evidence="1">
    <location>
        <begin position="127"/>
        <end position="147"/>
    </location>
</feature>
<dbReference type="AlphaFoldDB" id="A0A4P6EK06"/>
<protein>
    <recommendedName>
        <fullName evidence="4">O-antigen ligase domain-containing protein</fullName>
    </recommendedName>
</protein>
<keyword evidence="3" id="KW-1185">Reference proteome</keyword>
<feature type="transmembrane region" description="Helical" evidence="1">
    <location>
        <begin position="430"/>
        <end position="447"/>
    </location>
</feature>
<feature type="transmembrane region" description="Helical" evidence="1">
    <location>
        <begin position="159"/>
        <end position="179"/>
    </location>
</feature>
<dbReference type="Proteomes" id="UP000291758">
    <property type="component" value="Chromosome"/>
</dbReference>
<feature type="transmembrane region" description="Helical" evidence="1">
    <location>
        <begin position="99"/>
        <end position="121"/>
    </location>
</feature>
<organism evidence="2 3">
    <name type="scientific">Xylanimonas allomyrinae</name>
    <dbReference type="NCBI Taxonomy" id="2509459"/>
    <lineage>
        <taxon>Bacteria</taxon>
        <taxon>Bacillati</taxon>
        <taxon>Actinomycetota</taxon>
        <taxon>Actinomycetes</taxon>
        <taxon>Micrococcales</taxon>
        <taxon>Promicromonosporaceae</taxon>
        <taxon>Xylanimonas</taxon>
    </lineage>
</organism>
<evidence type="ECO:0000313" key="3">
    <source>
        <dbReference type="Proteomes" id="UP000291758"/>
    </source>
</evidence>
<name>A0A4P6EK06_9MICO</name>
<keyword evidence="1" id="KW-1133">Transmembrane helix</keyword>
<dbReference type="PANTHER" id="PTHR37422:SF13">
    <property type="entry name" value="LIPOPOLYSACCHARIDE BIOSYNTHESIS PROTEIN PA4999-RELATED"/>
    <property type="match status" value="1"/>
</dbReference>
<sequence>MNDSARTTPTLAPPAVHASATAAALEGGTVSTRTHGTAATAMLTTYMVLLYAIPSNLQWSPLGSLGKPSTVFGIGLLGWWLLTRWNARTRPRAVRRSPVMTFFLAFCVVILVSYAAALLRGQPSDQVGSITTSLVRIASLGGVLVAASHGIRTRAEMVLVFRRLTITASILAALGYAQLFTGSTLVGWVSSLPGLAVEWGGTMDTKGGLLRAVGTSTHPLEFSSSMTALLPITLAYAALARHQQVRHPWRRYVPPAAVLALLVLTVSRSAIIGIVIALLIVMPFLPRAFRKVFLTVGVLGAGALTVAYPRVILTTLWSFTGVAEDPSALSRTTALSRVPEFAWSSPWYGAGLGAFLPRYYIFDNAWALMLIEAGLLGVCAFLLMLLSGAVGSLRTAMRSTDVEGRALAGALASAVTTTAVLMAMFDGLSFTIFAGTLFLVLGLGVAVRRVEASSTVASGTVASGTPASALPR</sequence>
<feature type="transmembrane region" description="Helical" evidence="1">
    <location>
        <begin position="259"/>
        <end position="285"/>
    </location>
</feature>
<evidence type="ECO:0000313" key="2">
    <source>
        <dbReference type="EMBL" id="QAY61963.1"/>
    </source>
</evidence>
<feature type="transmembrane region" description="Helical" evidence="1">
    <location>
        <begin position="38"/>
        <end position="57"/>
    </location>
</feature>
<proteinExistence type="predicted"/>
<reference evidence="2 3" key="1">
    <citation type="submission" date="2019-01" db="EMBL/GenBank/DDBJ databases">
        <title>Genome sequencing of strain 2JSPR-7.</title>
        <authorList>
            <person name="Heo J."/>
            <person name="Kim S.-J."/>
            <person name="Kim J.-S."/>
            <person name="Hong S.-B."/>
            <person name="Kwon S.-W."/>
        </authorList>
    </citation>
    <scope>NUCLEOTIDE SEQUENCE [LARGE SCALE GENOMIC DNA]</scope>
    <source>
        <strain evidence="2 3">2JSPR-7</strain>
    </source>
</reference>
<dbReference type="EMBL" id="CP035495">
    <property type="protein sequence ID" value="QAY61963.1"/>
    <property type="molecule type" value="Genomic_DNA"/>
</dbReference>
<dbReference type="InterPro" id="IPR051533">
    <property type="entry name" value="WaaL-like"/>
</dbReference>
<dbReference type="RefSeq" id="WP_129201637.1">
    <property type="nucleotide sequence ID" value="NZ_CP035495.1"/>
</dbReference>
<gene>
    <name evidence="2" type="ORF">ET495_00080</name>
</gene>
<dbReference type="PANTHER" id="PTHR37422">
    <property type="entry name" value="TEICHURONIC ACID BIOSYNTHESIS PROTEIN TUAE"/>
    <property type="match status" value="1"/>
</dbReference>
<dbReference type="OrthoDB" id="5243524at2"/>
<evidence type="ECO:0000256" key="1">
    <source>
        <dbReference type="SAM" id="Phobius"/>
    </source>
</evidence>
<dbReference type="KEGG" id="xyl:ET495_00080"/>
<dbReference type="GO" id="GO:0016020">
    <property type="term" value="C:membrane"/>
    <property type="evidence" value="ECO:0007669"/>
    <property type="project" value="UniProtKB-SubCell"/>
</dbReference>
<feature type="transmembrane region" description="Helical" evidence="1">
    <location>
        <begin position="292"/>
        <end position="311"/>
    </location>
</feature>
<feature type="transmembrane region" description="Helical" evidence="1">
    <location>
        <begin position="406"/>
        <end position="424"/>
    </location>
</feature>
<accession>A0A4P6EK06</accession>
<keyword evidence="1" id="KW-0472">Membrane</keyword>